<dbReference type="AlphaFoldDB" id="H5TF92"/>
<organism evidence="2 3">
    <name type="scientific">Glaciecola punicea ACAM 611</name>
    <dbReference type="NCBI Taxonomy" id="1121923"/>
    <lineage>
        <taxon>Bacteria</taxon>
        <taxon>Pseudomonadati</taxon>
        <taxon>Pseudomonadota</taxon>
        <taxon>Gammaproteobacteria</taxon>
        <taxon>Alteromonadales</taxon>
        <taxon>Alteromonadaceae</taxon>
        <taxon>Glaciecola</taxon>
    </lineage>
</organism>
<dbReference type="Proteomes" id="UP000053586">
    <property type="component" value="Unassembled WGS sequence"/>
</dbReference>
<evidence type="ECO:0000313" key="2">
    <source>
        <dbReference type="EMBL" id="GAB57019.1"/>
    </source>
</evidence>
<name>H5TF92_9ALTE</name>
<feature type="region of interest" description="Disordered" evidence="1">
    <location>
        <begin position="70"/>
        <end position="95"/>
    </location>
</feature>
<dbReference type="Gene3D" id="2.60.40.10">
    <property type="entry name" value="Immunoglobulins"/>
    <property type="match status" value="1"/>
</dbReference>
<dbReference type="InterPro" id="IPR013783">
    <property type="entry name" value="Ig-like_fold"/>
</dbReference>
<keyword evidence="3" id="KW-1185">Reference proteome</keyword>
<accession>H5TF92</accession>
<evidence type="ECO:0000256" key="1">
    <source>
        <dbReference type="SAM" id="MobiDB-lite"/>
    </source>
</evidence>
<gene>
    <name evidence="2" type="ORF">GPUN_2905</name>
</gene>
<feature type="compositionally biased region" description="Polar residues" evidence="1">
    <location>
        <begin position="71"/>
        <end position="82"/>
    </location>
</feature>
<reference evidence="2 3" key="2">
    <citation type="journal article" date="2017" name="Antonie Van Leeuwenhoek">
        <title>Rhizobium rhizosphaerae sp. nov., a novel species isolated from rice rhizosphere.</title>
        <authorList>
            <person name="Zhao J.J."/>
            <person name="Zhang J."/>
            <person name="Zhang R.J."/>
            <person name="Zhang C.W."/>
            <person name="Yin H.Q."/>
            <person name="Zhang X.X."/>
        </authorList>
    </citation>
    <scope>NUCLEOTIDE SEQUENCE [LARGE SCALE GENOMIC DNA]</scope>
    <source>
        <strain evidence="2 3">ACAM 611</strain>
    </source>
</reference>
<protein>
    <submittedName>
        <fullName evidence="2">Uncharacterized protein</fullName>
    </submittedName>
</protein>
<dbReference type="EMBL" id="BAET01000033">
    <property type="protein sequence ID" value="GAB57019.1"/>
    <property type="molecule type" value="Genomic_DNA"/>
</dbReference>
<reference evidence="2 3" key="1">
    <citation type="journal article" date="2012" name="J. Bacteriol.">
        <title>Genome sequence of proteorhodopsin-containing sea ice bacterium Glaciecola punicea ACAM 611T.</title>
        <authorList>
            <person name="Qin Q.-L."/>
            <person name="Xie B.-B."/>
            <person name="Shu Y.-L."/>
            <person name="Rong J.-C."/>
            <person name="Zhao D.-L."/>
            <person name="Zhang X.-Y."/>
            <person name="Chen X.-L."/>
            <person name="Zhou B.-C."/>
            <person name="Zhanga Y.-Z."/>
        </authorList>
    </citation>
    <scope>NUCLEOTIDE SEQUENCE [LARGE SCALE GENOMIC DNA]</scope>
    <source>
        <strain evidence="2 3">ACAM 611</strain>
    </source>
</reference>
<evidence type="ECO:0000313" key="3">
    <source>
        <dbReference type="Proteomes" id="UP000053586"/>
    </source>
</evidence>
<proteinExistence type="predicted"/>
<comment type="caution">
    <text evidence="2">The sequence shown here is derived from an EMBL/GenBank/DDBJ whole genome shotgun (WGS) entry which is preliminary data.</text>
</comment>
<sequence length="95" mass="9866">MGRTKAPLIYKKTKNLRAVQTLLGHRKLESTVSSAADTISVVAASANSVPVANAGNDQNVPAITTVYLDGSGSTDADGNRQQAVARGKVKRGKTT</sequence>